<dbReference type="HOGENOM" id="CLU_1459357_0_0_3"/>
<dbReference type="KEGG" id="glj:GKIL_0723"/>
<dbReference type="STRING" id="1183438.GKIL_0723"/>
<feature type="region of interest" description="Disordered" evidence="1">
    <location>
        <begin position="151"/>
        <end position="190"/>
    </location>
</feature>
<dbReference type="EMBL" id="CP003587">
    <property type="protein sequence ID" value="AGY56969.1"/>
    <property type="molecule type" value="Genomic_DNA"/>
</dbReference>
<reference evidence="2 3" key="1">
    <citation type="journal article" date="2013" name="PLoS ONE">
        <title>Cultivation and Complete Genome Sequencing of Gloeobacter kilaueensis sp. nov., from a Lava Cave in Kilauea Caldera, Hawai'i.</title>
        <authorList>
            <person name="Saw J.H."/>
            <person name="Schatz M."/>
            <person name="Brown M.V."/>
            <person name="Kunkel D.D."/>
            <person name="Foster J.S."/>
            <person name="Shick H."/>
            <person name="Christensen S."/>
            <person name="Hou S."/>
            <person name="Wan X."/>
            <person name="Donachie S.P."/>
        </authorList>
    </citation>
    <scope>NUCLEOTIDE SEQUENCE [LARGE SCALE GENOMIC DNA]</scope>
    <source>
        <strain evidence="3">JS</strain>
    </source>
</reference>
<organism evidence="2 3">
    <name type="scientific">Gloeobacter kilaueensis (strain ATCC BAA-2537 / CCAP 1431/1 / ULC 316 / JS1)</name>
    <dbReference type="NCBI Taxonomy" id="1183438"/>
    <lineage>
        <taxon>Bacteria</taxon>
        <taxon>Bacillati</taxon>
        <taxon>Cyanobacteriota</taxon>
        <taxon>Cyanophyceae</taxon>
        <taxon>Gloeobacterales</taxon>
        <taxon>Gloeobacteraceae</taxon>
        <taxon>Gloeobacter</taxon>
    </lineage>
</organism>
<dbReference type="OrthoDB" id="9832893at2"/>
<accession>U5QH75</accession>
<dbReference type="AlphaFoldDB" id="U5QH75"/>
<evidence type="ECO:0000313" key="2">
    <source>
        <dbReference type="EMBL" id="AGY56969.1"/>
    </source>
</evidence>
<sequence length="190" mass="20732">MNLTVGELLRRRFAEHGFDRPDNAIPLTGVAPVDWAIRFHIERHDVTHILMEAPNTPLGEAYVGGAEAASLGIPRLAAIVGFAVICRLDADFDRMPRREMLLSMLRGYDRHLHCPTKIVTGQPGVYSIEAVLPLTLGEAQRRTGIVPMAARTRRRAGRTVRQMGPDGLLEHHPATGPALPPPRSGGYPGG</sequence>
<keyword evidence="3" id="KW-1185">Reference proteome</keyword>
<name>U5QH75_GLOK1</name>
<dbReference type="RefSeq" id="WP_023172016.1">
    <property type="nucleotide sequence ID" value="NC_022600.1"/>
</dbReference>
<gene>
    <name evidence="2" type="ORF">GKIL_0723</name>
</gene>
<protein>
    <submittedName>
        <fullName evidence="2">Uncharacterized protein</fullName>
    </submittedName>
</protein>
<proteinExistence type="predicted"/>
<dbReference type="Proteomes" id="UP000017396">
    <property type="component" value="Chromosome"/>
</dbReference>
<evidence type="ECO:0000256" key="1">
    <source>
        <dbReference type="SAM" id="MobiDB-lite"/>
    </source>
</evidence>
<evidence type="ECO:0000313" key="3">
    <source>
        <dbReference type="Proteomes" id="UP000017396"/>
    </source>
</evidence>